<dbReference type="PANTHER" id="PTHR41248">
    <property type="entry name" value="NORD PROTEIN"/>
    <property type="match status" value="1"/>
</dbReference>
<proteinExistence type="predicted"/>
<dbReference type="SMART" id="SM00327">
    <property type="entry name" value="VWA"/>
    <property type="match status" value="1"/>
</dbReference>
<name>A0A947D991_9HYPH</name>
<dbReference type="CDD" id="cd01454">
    <property type="entry name" value="vWA_norD_type"/>
    <property type="match status" value="1"/>
</dbReference>
<dbReference type="InterPro" id="IPR051928">
    <property type="entry name" value="NorD/CobT"/>
</dbReference>
<dbReference type="EMBL" id="JAHHZF010000019">
    <property type="protein sequence ID" value="MBT9293080.1"/>
    <property type="molecule type" value="Genomic_DNA"/>
</dbReference>
<evidence type="ECO:0000259" key="2">
    <source>
        <dbReference type="PROSITE" id="PS50234"/>
    </source>
</evidence>
<dbReference type="PROSITE" id="PS50234">
    <property type="entry name" value="VWFA"/>
    <property type="match status" value="1"/>
</dbReference>
<feature type="domain" description="VWFA" evidence="2">
    <location>
        <begin position="458"/>
        <end position="607"/>
    </location>
</feature>
<dbReference type="AlphaFoldDB" id="A0A947D991"/>
<dbReference type="RefSeq" id="WP_261971577.1">
    <property type="nucleotide sequence ID" value="NZ_JAHHZF010000019.1"/>
</dbReference>
<feature type="region of interest" description="Disordered" evidence="1">
    <location>
        <begin position="243"/>
        <end position="281"/>
    </location>
</feature>
<protein>
    <submittedName>
        <fullName evidence="3">VWA domain-containing protein</fullName>
    </submittedName>
</protein>
<comment type="caution">
    <text evidence="3">The sequence shown here is derived from an EMBL/GenBank/DDBJ whole genome shotgun (WGS) entry which is preliminary data.</text>
</comment>
<sequence>MDWHSLLEPEETVGKLWHRVFAGRATLPCFEAEAVAFETVRGSIGPLFRGLGGPHAIEIKAAEARTSHHRLSLAQRLGRDDERLAGARLTGDALLLPARIAQFPDRALNRQAYLWLAGYAVAGAAIGRSRDPDPLRDDILALRHALAVTAAVETRFPGLAAIGRRLAAAALALRPDRRLPPCEMAVEAAIRHALGRTAPPLDTAIVGCVFAPDRGFGDLKAPVGYRPFLPIILWGEIMPDAVRAPGPADPSDADETPGTGRTPEGAAKQAQRRRHDQVDRPDPFVAHRFEKILTWAEFMNIHRDVEDDDEDSARKAAEDHDHLALARLRKKASTRLAFDLDLAPEDIAHGRLAGTHLYPEWDCRRAVYRPDHVRVLAGPAEAAAEGRWTLDPAAARRIRAVRRRFEALAGGRERLRARLDGAELDTDALVRSLADLRATGAGSDRVYESVRNTARDLAVTVLVDVSRSTEAYADGLPVIEVARQALVAFTEGLTAVGDAHQLLAFSSLRRDRVRVDRIKDFDEMLGAAVRARIGGLKPGHYTRLGAALRHAATGLAARGERRRLLIVLTDGKPNDLDRYEGRYGIEDTRKAVDEARAKGIAVFGITIDREARSYFPRIFGANAFAVVGRPGKLIDALPRLYRHMAG</sequence>
<dbReference type="InterPro" id="IPR036465">
    <property type="entry name" value="vWFA_dom_sf"/>
</dbReference>
<dbReference type="SUPFAM" id="SSF53300">
    <property type="entry name" value="vWA-like"/>
    <property type="match status" value="1"/>
</dbReference>
<dbReference type="Pfam" id="PF00092">
    <property type="entry name" value="VWA"/>
    <property type="match status" value="1"/>
</dbReference>
<evidence type="ECO:0000313" key="4">
    <source>
        <dbReference type="Proteomes" id="UP000766595"/>
    </source>
</evidence>
<dbReference type="Proteomes" id="UP000766595">
    <property type="component" value="Unassembled WGS sequence"/>
</dbReference>
<organism evidence="3 4">
    <name type="scientific">Prosthecodimorpha staleyi</name>
    <dbReference type="NCBI Taxonomy" id="2840188"/>
    <lineage>
        <taxon>Bacteria</taxon>
        <taxon>Pseudomonadati</taxon>
        <taxon>Pseudomonadota</taxon>
        <taxon>Alphaproteobacteria</taxon>
        <taxon>Hyphomicrobiales</taxon>
        <taxon>Ancalomicrobiaceae</taxon>
        <taxon>Prosthecodimorpha</taxon>
    </lineage>
</organism>
<dbReference type="Gene3D" id="3.40.50.410">
    <property type="entry name" value="von Willebrand factor, type A domain"/>
    <property type="match status" value="1"/>
</dbReference>
<evidence type="ECO:0000313" key="3">
    <source>
        <dbReference type="EMBL" id="MBT9293080.1"/>
    </source>
</evidence>
<dbReference type="InterPro" id="IPR002035">
    <property type="entry name" value="VWF_A"/>
</dbReference>
<keyword evidence="4" id="KW-1185">Reference proteome</keyword>
<accession>A0A947D991</accession>
<reference evidence="3 4" key="1">
    <citation type="submission" date="2021-06" db="EMBL/GenBank/DDBJ databases">
        <authorList>
            <person name="Grouzdev D.S."/>
            <person name="Koziaeva V."/>
        </authorList>
    </citation>
    <scope>NUCLEOTIDE SEQUENCE [LARGE SCALE GENOMIC DNA]</scope>
    <source>
        <strain evidence="3 4">22</strain>
    </source>
</reference>
<gene>
    <name evidence="3" type="ORF">KL771_26705</name>
</gene>
<evidence type="ECO:0000256" key="1">
    <source>
        <dbReference type="SAM" id="MobiDB-lite"/>
    </source>
</evidence>
<dbReference type="PANTHER" id="PTHR41248:SF1">
    <property type="entry name" value="NORD PROTEIN"/>
    <property type="match status" value="1"/>
</dbReference>